<feature type="transmembrane region" description="Helical" evidence="1">
    <location>
        <begin position="306"/>
        <end position="339"/>
    </location>
</feature>
<dbReference type="InterPro" id="IPR017516">
    <property type="entry name" value="AbrB_dup"/>
</dbReference>
<dbReference type="NCBIfam" id="TIGR03082">
    <property type="entry name" value="Gneg_AbrB_dup"/>
    <property type="match status" value="2"/>
</dbReference>
<dbReference type="InterPro" id="IPR007820">
    <property type="entry name" value="AbrB_fam"/>
</dbReference>
<feature type="transmembrane region" description="Helical" evidence="1">
    <location>
        <begin position="87"/>
        <end position="107"/>
    </location>
</feature>
<dbReference type="Pfam" id="PF05145">
    <property type="entry name" value="AbrB"/>
    <property type="match status" value="1"/>
</dbReference>
<dbReference type="AlphaFoldDB" id="A0A6B2NQT3"/>
<feature type="transmembrane region" description="Helical" evidence="1">
    <location>
        <begin position="152"/>
        <end position="174"/>
    </location>
</feature>
<feature type="transmembrane region" description="Helical" evidence="1">
    <location>
        <begin position="207"/>
        <end position="227"/>
    </location>
</feature>
<keyword evidence="1" id="KW-0812">Transmembrane</keyword>
<name>A0A6B2NQT3_9RHOB</name>
<evidence type="ECO:0000256" key="1">
    <source>
        <dbReference type="SAM" id="Phobius"/>
    </source>
</evidence>
<organism evidence="2">
    <name type="scientific">Ruegeria sp. PrR005</name>
    <dbReference type="NCBI Taxonomy" id="2706882"/>
    <lineage>
        <taxon>Bacteria</taxon>
        <taxon>Pseudomonadati</taxon>
        <taxon>Pseudomonadota</taxon>
        <taxon>Alphaproteobacteria</taxon>
        <taxon>Rhodobacterales</taxon>
        <taxon>Roseobacteraceae</taxon>
        <taxon>Ruegeria</taxon>
    </lineage>
</organism>
<feature type="transmembrane region" description="Helical" evidence="1">
    <location>
        <begin position="262"/>
        <end position="286"/>
    </location>
</feature>
<protein>
    <submittedName>
        <fullName evidence="2">AbrB family transcriptional regulator</fullName>
    </submittedName>
</protein>
<dbReference type="EMBL" id="JAAGOX010000011">
    <property type="protein sequence ID" value="NDW45163.1"/>
    <property type="molecule type" value="Genomic_DNA"/>
</dbReference>
<feature type="transmembrane region" description="Helical" evidence="1">
    <location>
        <begin position="180"/>
        <end position="200"/>
    </location>
</feature>
<dbReference type="GO" id="GO:0016020">
    <property type="term" value="C:membrane"/>
    <property type="evidence" value="ECO:0007669"/>
    <property type="project" value="InterPro"/>
</dbReference>
<dbReference type="GO" id="GO:0010468">
    <property type="term" value="P:regulation of gene expression"/>
    <property type="evidence" value="ECO:0007669"/>
    <property type="project" value="InterPro"/>
</dbReference>
<feature type="transmembrane region" description="Helical" evidence="1">
    <location>
        <begin position="233"/>
        <end position="250"/>
    </location>
</feature>
<proteinExistence type="predicted"/>
<keyword evidence="1" id="KW-1133">Transmembrane helix</keyword>
<accession>A0A6B2NQT3</accession>
<comment type="caution">
    <text evidence="2">The sequence shown here is derived from an EMBL/GenBank/DDBJ whole genome shotgun (WGS) entry which is preliminary data.</text>
</comment>
<gene>
    <name evidence="2" type="ORF">G0P99_09345</name>
</gene>
<dbReference type="PIRSF" id="PIRSF038991">
    <property type="entry name" value="Protein_AbrB"/>
    <property type="match status" value="1"/>
</dbReference>
<keyword evidence="1" id="KW-0472">Membrane</keyword>
<sequence>MTALTLGLRQNLLTLALGGCGALVAALVHMPMALLAGPAIAVSLAGLFGLNPQISPMLRDGGFLIVGLSIGSMVGPDSIDAMLRWPVAFGLLAVLTLLTPWAGRWLIPRLLPIDRDEAFLASAPGHLSLVVALADSLHLSLTRPVVLASIRLMALTLLVPLAATLAGIEVGLGLPQAQMVTPGTWIFGQLVAALALAPLLKRLKLPAHVLIAGILVAATTHFGGWTSGGLPGWASQAALILMGSLIGTRFGGMGWRDLRRSLAAGLAIVGLTTGLAVMAALPAAYLSGLPLLDVLLGFSPGGLETMIILSAALGADPSFVAAAHLFRLSVLAVVLTLYATDVARRAAGKSDGQRQTPEAD</sequence>
<dbReference type="RefSeq" id="WP_164129106.1">
    <property type="nucleotide sequence ID" value="NZ_JAAGOX010000011.1"/>
</dbReference>
<reference evidence="2" key="1">
    <citation type="submission" date="2020-02" db="EMBL/GenBank/DDBJ databases">
        <title>Delineation of the pyrene-degrading pathway in Roseobacter clade bacteria by genomic analysis.</title>
        <authorList>
            <person name="Zhou H."/>
            <person name="Wang H."/>
        </authorList>
    </citation>
    <scope>NUCLEOTIDE SEQUENCE</scope>
    <source>
        <strain evidence="2">PrR005</strain>
    </source>
</reference>
<dbReference type="PANTHER" id="PTHR38457">
    <property type="entry name" value="REGULATOR ABRB-RELATED"/>
    <property type="match status" value="1"/>
</dbReference>
<evidence type="ECO:0000313" key="2">
    <source>
        <dbReference type="EMBL" id="NDW45163.1"/>
    </source>
</evidence>
<dbReference type="PANTHER" id="PTHR38457:SF1">
    <property type="entry name" value="REGULATOR ABRB-RELATED"/>
    <property type="match status" value="1"/>
</dbReference>